<evidence type="ECO:0000313" key="4">
    <source>
        <dbReference type="Proteomes" id="UP000253426"/>
    </source>
</evidence>
<evidence type="ECO:0000256" key="1">
    <source>
        <dbReference type="SAM" id="MobiDB-lite"/>
    </source>
</evidence>
<proteinExistence type="predicted"/>
<organism evidence="3 4">
    <name type="scientific">Roseimicrobium gellanilyticum</name>
    <dbReference type="NCBI Taxonomy" id="748857"/>
    <lineage>
        <taxon>Bacteria</taxon>
        <taxon>Pseudomonadati</taxon>
        <taxon>Verrucomicrobiota</taxon>
        <taxon>Verrucomicrobiia</taxon>
        <taxon>Verrucomicrobiales</taxon>
        <taxon>Verrucomicrobiaceae</taxon>
        <taxon>Roseimicrobium</taxon>
    </lineage>
</organism>
<dbReference type="Proteomes" id="UP000253426">
    <property type="component" value="Unassembled WGS sequence"/>
</dbReference>
<gene>
    <name evidence="3" type="ORF">DES53_10264</name>
</gene>
<keyword evidence="4" id="KW-1185">Reference proteome</keyword>
<feature type="compositionally biased region" description="Pro residues" evidence="1">
    <location>
        <begin position="91"/>
        <end position="122"/>
    </location>
</feature>
<accession>A0A366HPV5</accession>
<protein>
    <recommendedName>
        <fullName evidence="5">WH2 domain-containing protein</fullName>
    </recommendedName>
</protein>
<dbReference type="AlphaFoldDB" id="A0A366HPV5"/>
<reference evidence="3 4" key="1">
    <citation type="submission" date="2018-06" db="EMBL/GenBank/DDBJ databases">
        <title>Genomic Encyclopedia of Type Strains, Phase IV (KMG-IV): sequencing the most valuable type-strain genomes for metagenomic binning, comparative biology and taxonomic classification.</title>
        <authorList>
            <person name="Goeker M."/>
        </authorList>
    </citation>
    <scope>NUCLEOTIDE SEQUENCE [LARGE SCALE GENOMIC DNA]</scope>
    <source>
        <strain evidence="3 4">DSM 25532</strain>
    </source>
</reference>
<evidence type="ECO:0008006" key="5">
    <source>
        <dbReference type="Google" id="ProtNLM"/>
    </source>
</evidence>
<comment type="caution">
    <text evidence="3">The sequence shown here is derived from an EMBL/GenBank/DDBJ whole genome shotgun (WGS) entry which is preliminary data.</text>
</comment>
<feature type="signal peptide" evidence="2">
    <location>
        <begin position="1"/>
        <end position="25"/>
    </location>
</feature>
<dbReference type="EMBL" id="QNRR01000002">
    <property type="protein sequence ID" value="RBP45682.1"/>
    <property type="molecule type" value="Genomic_DNA"/>
</dbReference>
<feature type="region of interest" description="Disordered" evidence="1">
    <location>
        <begin position="51"/>
        <end position="70"/>
    </location>
</feature>
<evidence type="ECO:0000256" key="2">
    <source>
        <dbReference type="SAM" id="SignalP"/>
    </source>
</evidence>
<sequence length="241" mass="23518">MKLTSMHFKVALWLGLACLAPQVHGQSGTTSPGVQGVQGVKEKAAADIKNLEQGNAASSGGVTDKGTVGEAKSVNQVQGVKTDGRNAVQATPPPPPNGAPPPPPPASATPPPPSMATPPPPAGVVGVEPDSAAPPPPPPPTAPPIVPAGGTTVPAGGGSVGTAANIRAVQGVGGINTAKLQNLEAALNLKKDGTDAPAGNAGRGRAAAAGLLSAPLEKQTGTPEDGRDGFQEFQKLQGTGS</sequence>
<feature type="region of interest" description="Disordered" evidence="1">
    <location>
        <begin position="75"/>
        <end position="160"/>
    </location>
</feature>
<dbReference type="RefSeq" id="WP_147263229.1">
    <property type="nucleotide sequence ID" value="NZ_QNRR01000002.1"/>
</dbReference>
<feature type="chain" id="PRO_5016769097" description="WH2 domain-containing protein" evidence="2">
    <location>
        <begin position="26"/>
        <end position="241"/>
    </location>
</feature>
<name>A0A366HPV5_9BACT</name>
<feature type="compositionally biased region" description="Pro residues" evidence="1">
    <location>
        <begin position="132"/>
        <end position="146"/>
    </location>
</feature>
<evidence type="ECO:0000313" key="3">
    <source>
        <dbReference type="EMBL" id="RBP45682.1"/>
    </source>
</evidence>
<keyword evidence="2" id="KW-0732">Signal</keyword>
<feature type="compositionally biased region" description="Low complexity" evidence="1">
    <location>
        <begin position="196"/>
        <end position="215"/>
    </location>
</feature>
<feature type="region of interest" description="Disordered" evidence="1">
    <location>
        <begin position="191"/>
        <end position="241"/>
    </location>
</feature>
<feature type="compositionally biased region" description="Polar residues" evidence="1">
    <location>
        <begin position="52"/>
        <end position="61"/>
    </location>
</feature>